<proteinExistence type="predicted"/>
<evidence type="ECO:0000259" key="1">
    <source>
        <dbReference type="PROSITE" id="PS51782"/>
    </source>
</evidence>
<protein>
    <submittedName>
        <fullName evidence="2">LysM peptidoglycan-binding domain-containing protein</fullName>
    </submittedName>
</protein>
<feature type="domain" description="LysM" evidence="1">
    <location>
        <begin position="19"/>
        <end position="64"/>
    </location>
</feature>
<dbReference type="CDD" id="cd00118">
    <property type="entry name" value="LysM"/>
    <property type="match status" value="1"/>
</dbReference>
<gene>
    <name evidence="2" type="ORF">MFMK1_001958</name>
</gene>
<dbReference type="SUPFAM" id="SSF54106">
    <property type="entry name" value="LysM domain"/>
    <property type="match status" value="1"/>
</dbReference>
<organism evidence="2 3">
    <name type="scientific">Metallumcola ferriviriculae</name>
    <dbReference type="NCBI Taxonomy" id="3039180"/>
    <lineage>
        <taxon>Bacteria</taxon>
        <taxon>Bacillati</taxon>
        <taxon>Bacillota</taxon>
        <taxon>Clostridia</taxon>
        <taxon>Neomoorellales</taxon>
        <taxon>Desulfitibacteraceae</taxon>
        <taxon>Metallumcola</taxon>
    </lineage>
</organism>
<dbReference type="InterPro" id="IPR018392">
    <property type="entry name" value="LysM"/>
</dbReference>
<dbReference type="SMART" id="SM00257">
    <property type="entry name" value="LysM"/>
    <property type="match status" value="1"/>
</dbReference>
<dbReference type="KEGG" id="dbc:MFMK1_001958"/>
<dbReference type="Proteomes" id="UP001329915">
    <property type="component" value="Chromosome"/>
</dbReference>
<keyword evidence="3" id="KW-1185">Reference proteome</keyword>
<sequence>MFRQIEPRVPSSCPLGFQARYTVVRGDTMFLISQRFRVTLVSLITANPHISNLNLIVPGDVLCVPEGLAAPCCVVLTLQEQLQPGADAAAAAFVHSAASTGLQEVSVVAVLPPPEVLGEFNGWLAQVLIPEVNGFGNQLFATPVTPPTWATTFALPRGISVSAGSRVEVRPFNTDSGVSGPVVLQGSLRNCT</sequence>
<accession>A0AAU0UMX0</accession>
<dbReference type="RefSeq" id="WP_366921554.1">
    <property type="nucleotide sequence ID" value="NZ_CP121694.1"/>
</dbReference>
<dbReference type="InterPro" id="IPR058968">
    <property type="entry name" value="YoqH-like"/>
</dbReference>
<evidence type="ECO:0000313" key="3">
    <source>
        <dbReference type="Proteomes" id="UP001329915"/>
    </source>
</evidence>
<dbReference type="Pfam" id="PF26349">
    <property type="entry name" value="YoqH"/>
    <property type="match status" value="1"/>
</dbReference>
<name>A0AAU0UMX0_9FIRM</name>
<evidence type="ECO:0000313" key="2">
    <source>
        <dbReference type="EMBL" id="WRO22134.1"/>
    </source>
</evidence>
<dbReference type="PROSITE" id="PS51782">
    <property type="entry name" value="LYSM"/>
    <property type="match status" value="1"/>
</dbReference>
<dbReference type="InterPro" id="IPR036779">
    <property type="entry name" value="LysM_dom_sf"/>
</dbReference>
<dbReference type="Gene3D" id="3.10.350.10">
    <property type="entry name" value="LysM domain"/>
    <property type="match status" value="1"/>
</dbReference>
<dbReference type="EMBL" id="CP121694">
    <property type="protein sequence ID" value="WRO22134.1"/>
    <property type="molecule type" value="Genomic_DNA"/>
</dbReference>
<dbReference type="Pfam" id="PF01476">
    <property type="entry name" value="LysM"/>
    <property type="match status" value="1"/>
</dbReference>
<dbReference type="AlphaFoldDB" id="A0AAU0UMX0"/>
<reference evidence="2 3" key="1">
    <citation type="submission" date="2023-04" db="EMBL/GenBank/DDBJ databases">
        <authorList>
            <person name="Hsu D."/>
        </authorList>
    </citation>
    <scope>NUCLEOTIDE SEQUENCE [LARGE SCALE GENOMIC DNA]</scope>
    <source>
        <strain evidence="2 3">MK1</strain>
    </source>
</reference>